<reference evidence="9" key="1">
    <citation type="submission" date="2017-08" db="EMBL/GenBank/DDBJ databases">
        <authorList>
            <person name="Varghese N."/>
            <person name="Submissions S."/>
        </authorList>
    </citation>
    <scope>NUCLEOTIDE SEQUENCE [LARGE SCALE GENOMIC DNA]</scope>
    <source>
        <strain evidence="9">JA234</strain>
    </source>
</reference>
<dbReference type="GO" id="GO:0051287">
    <property type="term" value="F:NAD binding"/>
    <property type="evidence" value="ECO:0007669"/>
    <property type="project" value="InterPro"/>
</dbReference>
<feature type="signal peptide" evidence="5">
    <location>
        <begin position="1"/>
        <end position="17"/>
    </location>
</feature>
<comment type="similarity">
    <text evidence="1">Belongs to the HIBADH-related family.</text>
</comment>
<dbReference type="Gene3D" id="1.10.1040.10">
    <property type="entry name" value="N-(1-d-carboxylethyl)-l-norvaline Dehydrogenase, domain 2"/>
    <property type="match status" value="1"/>
</dbReference>
<dbReference type="AlphaFoldDB" id="A0A285D1Q2"/>
<dbReference type="GO" id="GO:0016054">
    <property type="term" value="P:organic acid catabolic process"/>
    <property type="evidence" value="ECO:0007669"/>
    <property type="project" value="UniProtKB-ARBA"/>
</dbReference>
<dbReference type="InterPro" id="IPR008927">
    <property type="entry name" value="6-PGluconate_DH-like_C_sf"/>
</dbReference>
<dbReference type="SUPFAM" id="SSF48179">
    <property type="entry name" value="6-phosphogluconate dehydrogenase C-terminal domain-like"/>
    <property type="match status" value="1"/>
</dbReference>
<evidence type="ECO:0000313" key="9">
    <source>
        <dbReference type="Proteomes" id="UP000219467"/>
    </source>
</evidence>
<accession>A0A285D1Q2</accession>
<dbReference type="Proteomes" id="UP000219467">
    <property type="component" value="Unassembled WGS sequence"/>
</dbReference>
<protein>
    <submittedName>
        <fullName evidence="8">3-hydroxyisobutyrate dehydrogenase/2-hydroxy-3-oxopropionate reductase</fullName>
    </submittedName>
</protein>
<dbReference type="PROSITE" id="PS00895">
    <property type="entry name" value="3_HYDROXYISOBUT_DH"/>
    <property type="match status" value="1"/>
</dbReference>
<keyword evidence="9" id="KW-1185">Reference proteome</keyword>
<proteinExistence type="inferred from homology"/>
<feature type="domain" description="3-hydroxyisobutyrate dehydrogenase-like NAD-binding" evidence="7">
    <location>
        <begin position="166"/>
        <end position="285"/>
    </location>
</feature>
<dbReference type="SUPFAM" id="SSF51735">
    <property type="entry name" value="NAD(P)-binding Rossmann-fold domains"/>
    <property type="match status" value="1"/>
</dbReference>
<feature type="active site" evidence="4">
    <location>
        <position position="172"/>
    </location>
</feature>
<dbReference type="PIRSF" id="PIRSF000103">
    <property type="entry name" value="HIBADH"/>
    <property type="match status" value="1"/>
</dbReference>
<keyword evidence="2" id="KW-0560">Oxidoreductase</keyword>
<name>A0A285D1Q2_9RHOB</name>
<dbReference type="Gene3D" id="3.40.50.720">
    <property type="entry name" value="NAD(P)-binding Rossmann-like Domain"/>
    <property type="match status" value="1"/>
</dbReference>
<dbReference type="InterPro" id="IPR015815">
    <property type="entry name" value="HIBADH-related"/>
</dbReference>
<dbReference type="GO" id="GO:0016491">
    <property type="term" value="F:oxidoreductase activity"/>
    <property type="evidence" value="ECO:0007669"/>
    <property type="project" value="UniProtKB-KW"/>
</dbReference>
<dbReference type="InterPro" id="IPR036291">
    <property type="entry name" value="NAD(P)-bd_dom_sf"/>
</dbReference>
<dbReference type="PANTHER" id="PTHR43060:SF15">
    <property type="entry name" value="3-HYDROXYISOBUTYRATE DEHYDROGENASE-LIKE 1, MITOCHONDRIAL-RELATED"/>
    <property type="match status" value="1"/>
</dbReference>
<dbReference type="InterPro" id="IPR006115">
    <property type="entry name" value="6PGDH_NADP-bd"/>
</dbReference>
<dbReference type="EMBL" id="OAOQ01000016">
    <property type="protein sequence ID" value="SNX73689.1"/>
    <property type="molecule type" value="Genomic_DNA"/>
</dbReference>
<dbReference type="GO" id="GO:0050661">
    <property type="term" value="F:NADP binding"/>
    <property type="evidence" value="ECO:0007669"/>
    <property type="project" value="InterPro"/>
</dbReference>
<evidence type="ECO:0000259" key="7">
    <source>
        <dbReference type="Pfam" id="PF14833"/>
    </source>
</evidence>
<evidence type="ECO:0000256" key="5">
    <source>
        <dbReference type="SAM" id="SignalP"/>
    </source>
</evidence>
<feature type="domain" description="6-phosphogluconate dehydrogenase NADP-binding" evidence="6">
    <location>
        <begin position="3"/>
        <end position="160"/>
    </location>
</feature>
<evidence type="ECO:0000256" key="3">
    <source>
        <dbReference type="ARBA" id="ARBA00023027"/>
    </source>
</evidence>
<keyword evidence="3" id="KW-0520">NAD</keyword>
<evidence type="ECO:0000256" key="4">
    <source>
        <dbReference type="PIRSR" id="PIRSR000103-1"/>
    </source>
</evidence>
<dbReference type="PANTHER" id="PTHR43060">
    <property type="entry name" value="3-HYDROXYISOBUTYRATE DEHYDROGENASE-LIKE 1, MITOCHONDRIAL-RELATED"/>
    <property type="match status" value="1"/>
</dbReference>
<dbReference type="Pfam" id="PF14833">
    <property type="entry name" value="NAD_binding_11"/>
    <property type="match status" value="1"/>
</dbReference>
<dbReference type="Pfam" id="PF03446">
    <property type="entry name" value="NAD_binding_2"/>
    <property type="match status" value="1"/>
</dbReference>
<gene>
    <name evidence="8" type="ORF">SAMN05878503_11621</name>
</gene>
<evidence type="ECO:0000256" key="2">
    <source>
        <dbReference type="ARBA" id="ARBA00023002"/>
    </source>
</evidence>
<dbReference type="OrthoDB" id="9812907at2"/>
<feature type="chain" id="PRO_5012244714" evidence="5">
    <location>
        <begin position="18"/>
        <end position="288"/>
    </location>
</feature>
<evidence type="ECO:0000259" key="6">
    <source>
        <dbReference type="Pfam" id="PF03446"/>
    </source>
</evidence>
<sequence>MAKLAFLGLGVMGFPMAGHLAAKGHQVTVYNRTPAKAEAWVAQHGGGAAPTPAAAAKGADFVMACVGNDDDLRAVCLGEAGAFAGMAPGAIFVDHTTVSAQVTRQMAAEAEARGLGFVDAPVSGGQAGAENGQLSIMCGGAPAHYDAAEPVMAAYARICKRLGDSGAGQIAKMMNQICIASLVQGLAEALAFGEKAGMDGRAVVEVISQGAAGSWQMANRHATMLDDRFDFGFAVDWMRKDLGICLATADQVGASLPVTALIDQFYKDIQQMGGGRWDTSSLIKRLPR</sequence>
<evidence type="ECO:0000256" key="1">
    <source>
        <dbReference type="ARBA" id="ARBA00009080"/>
    </source>
</evidence>
<dbReference type="InterPro" id="IPR029154">
    <property type="entry name" value="HIBADH-like_NADP-bd"/>
</dbReference>
<organism evidence="8 9">
    <name type="scientific">Cereibacter ovatus</name>
    <dbReference type="NCBI Taxonomy" id="439529"/>
    <lineage>
        <taxon>Bacteria</taxon>
        <taxon>Pseudomonadati</taxon>
        <taxon>Pseudomonadota</taxon>
        <taxon>Alphaproteobacteria</taxon>
        <taxon>Rhodobacterales</taxon>
        <taxon>Paracoccaceae</taxon>
        <taxon>Cereibacter</taxon>
    </lineage>
</organism>
<keyword evidence="5" id="KW-0732">Signal</keyword>
<dbReference type="InterPro" id="IPR002204">
    <property type="entry name" value="3-OH-isobutyrate_DH-rel_CS"/>
</dbReference>
<dbReference type="RefSeq" id="WP_097031344.1">
    <property type="nucleotide sequence ID" value="NZ_OAOQ01000016.1"/>
</dbReference>
<dbReference type="InterPro" id="IPR013328">
    <property type="entry name" value="6PGD_dom2"/>
</dbReference>
<evidence type="ECO:0000313" key="8">
    <source>
        <dbReference type="EMBL" id="SNX73689.1"/>
    </source>
</evidence>